<reference evidence="1" key="1">
    <citation type="submission" date="2022-02" db="EMBL/GenBank/DDBJ databases">
        <title>Plant Genome Project.</title>
        <authorList>
            <person name="Zhang R.-G."/>
        </authorList>
    </citation>
    <scope>NUCLEOTIDE SEQUENCE</scope>
    <source>
        <strain evidence="1">AT1</strain>
    </source>
</reference>
<accession>A0ACC0LZ97</accession>
<evidence type="ECO:0000313" key="2">
    <source>
        <dbReference type="Proteomes" id="UP001062846"/>
    </source>
</evidence>
<dbReference type="Proteomes" id="UP001062846">
    <property type="component" value="Chromosome 10"/>
</dbReference>
<keyword evidence="2" id="KW-1185">Reference proteome</keyword>
<gene>
    <name evidence="1" type="ORF">RHMOL_Rhmol10G0052200</name>
</gene>
<evidence type="ECO:0000313" key="1">
    <source>
        <dbReference type="EMBL" id="KAI8533969.1"/>
    </source>
</evidence>
<comment type="caution">
    <text evidence="1">The sequence shown here is derived from an EMBL/GenBank/DDBJ whole genome shotgun (WGS) entry which is preliminary data.</text>
</comment>
<proteinExistence type="predicted"/>
<name>A0ACC0LZ97_RHOML</name>
<protein>
    <submittedName>
        <fullName evidence="1">Uncharacterized protein</fullName>
    </submittedName>
</protein>
<organism evidence="1 2">
    <name type="scientific">Rhododendron molle</name>
    <name type="common">Chinese azalea</name>
    <name type="synonym">Azalea mollis</name>
    <dbReference type="NCBI Taxonomy" id="49168"/>
    <lineage>
        <taxon>Eukaryota</taxon>
        <taxon>Viridiplantae</taxon>
        <taxon>Streptophyta</taxon>
        <taxon>Embryophyta</taxon>
        <taxon>Tracheophyta</taxon>
        <taxon>Spermatophyta</taxon>
        <taxon>Magnoliopsida</taxon>
        <taxon>eudicotyledons</taxon>
        <taxon>Gunneridae</taxon>
        <taxon>Pentapetalae</taxon>
        <taxon>asterids</taxon>
        <taxon>Ericales</taxon>
        <taxon>Ericaceae</taxon>
        <taxon>Ericoideae</taxon>
        <taxon>Rhodoreae</taxon>
        <taxon>Rhododendron</taxon>
    </lineage>
</organism>
<dbReference type="EMBL" id="CM046397">
    <property type="protein sequence ID" value="KAI8533969.1"/>
    <property type="molecule type" value="Genomic_DNA"/>
</dbReference>
<sequence>MAIYGSKRCWSRGRAVGAKEELRQVYGVSESTESDGAANLIQKSRAINYALGELGRWCAYKETRTKEQLIVVQNVLFEDANRPNTLGIQKSSSSLSSRLESSVN</sequence>